<dbReference type="Pfam" id="PF05922">
    <property type="entry name" value="Inhibitor_I9"/>
    <property type="match status" value="1"/>
</dbReference>
<protein>
    <submittedName>
        <fullName evidence="3">Predicted protein</fullName>
    </submittedName>
</protein>
<dbReference type="SUPFAM" id="SSF54897">
    <property type="entry name" value="Protease propeptides/inhibitors"/>
    <property type="match status" value="1"/>
</dbReference>
<name>B0DJR8_LACBS</name>
<dbReference type="EMBL" id="DS547114">
    <property type="protein sequence ID" value="EDR05256.1"/>
    <property type="molecule type" value="Genomic_DNA"/>
</dbReference>
<dbReference type="PANTHER" id="PTHR28288:SF2">
    <property type="entry name" value="PROTEASE B INHIBITOR 2"/>
    <property type="match status" value="1"/>
</dbReference>
<dbReference type="GO" id="GO:0004866">
    <property type="term" value="F:endopeptidase inhibitor activity"/>
    <property type="evidence" value="ECO:0007669"/>
    <property type="project" value="TreeGrafter"/>
</dbReference>
<evidence type="ECO:0000259" key="2">
    <source>
        <dbReference type="Pfam" id="PF05922"/>
    </source>
</evidence>
<dbReference type="Gene3D" id="3.30.70.80">
    <property type="entry name" value="Peptidase S8 propeptide/proteinase inhibitor I9"/>
    <property type="match status" value="1"/>
</dbReference>
<dbReference type="PANTHER" id="PTHR28288">
    <property type="entry name" value="PROTEASE B INHIBITOR 2"/>
    <property type="match status" value="1"/>
</dbReference>
<sequence>MSAGKFIVVFKPEVTQDEITKYVNQVNTNGGEVTHRYDSVLNGFAATLTPESLQSFQSLTGGVIAYIEPDGIVTTQ</sequence>
<dbReference type="InParanoid" id="B0DJR8"/>
<dbReference type="InterPro" id="IPR037045">
    <property type="entry name" value="S8pro/Inhibitor_I9_sf"/>
</dbReference>
<proteinExistence type="inferred from homology"/>
<dbReference type="HOGENOM" id="CLU_156026_2_0_1"/>
<feature type="domain" description="Inhibitor I9" evidence="2">
    <location>
        <begin position="5"/>
        <end position="75"/>
    </location>
</feature>
<evidence type="ECO:0000256" key="1">
    <source>
        <dbReference type="ARBA" id="ARBA00038069"/>
    </source>
</evidence>
<gene>
    <name evidence="3" type="ORF">LACBIDRAFT_303579</name>
</gene>
<dbReference type="RefSeq" id="XP_001884221.1">
    <property type="nucleotide sequence ID" value="XM_001884186.1"/>
</dbReference>
<dbReference type="Proteomes" id="UP000001194">
    <property type="component" value="Unassembled WGS sequence"/>
</dbReference>
<dbReference type="InterPro" id="IPR052471">
    <property type="entry name" value="PBI_I9"/>
</dbReference>
<dbReference type="OrthoDB" id="5518345at2759"/>
<evidence type="ECO:0000313" key="3">
    <source>
        <dbReference type="EMBL" id="EDR05256.1"/>
    </source>
</evidence>
<accession>B0DJR8</accession>
<evidence type="ECO:0000313" key="4">
    <source>
        <dbReference type="Proteomes" id="UP000001194"/>
    </source>
</evidence>
<keyword evidence="4" id="KW-1185">Reference proteome</keyword>
<comment type="similarity">
    <text evidence="1">Belongs to the protease inhibitor I9 family.</text>
</comment>
<reference evidence="3 4" key="1">
    <citation type="journal article" date="2008" name="Nature">
        <title>The genome of Laccaria bicolor provides insights into mycorrhizal symbiosis.</title>
        <authorList>
            <person name="Martin F."/>
            <person name="Aerts A."/>
            <person name="Ahren D."/>
            <person name="Brun A."/>
            <person name="Danchin E.G.J."/>
            <person name="Duchaussoy F."/>
            <person name="Gibon J."/>
            <person name="Kohler A."/>
            <person name="Lindquist E."/>
            <person name="Pereda V."/>
            <person name="Salamov A."/>
            <person name="Shapiro H.J."/>
            <person name="Wuyts J."/>
            <person name="Blaudez D."/>
            <person name="Buee M."/>
            <person name="Brokstein P."/>
            <person name="Canbaeck B."/>
            <person name="Cohen D."/>
            <person name="Courty P.E."/>
            <person name="Coutinho P.M."/>
            <person name="Delaruelle C."/>
            <person name="Detter J.C."/>
            <person name="Deveau A."/>
            <person name="DiFazio S."/>
            <person name="Duplessis S."/>
            <person name="Fraissinet-Tachet L."/>
            <person name="Lucic E."/>
            <person name="Frey-Klett P."/>
            <person name="Fourrey C."/>
            <person name="Feussner I."/>
            <person name="Gay G."/>
            <person name="Grimwood J."/>
            <person name="Hoegger P.J."/>
            <person name="Jain P."/>
            <person name="Kilaru S."/>
            <person name="Labbe J."/>
            <person name="Lin Y.C."/>
            <person name="Legue V."/>
            <person name="Le Tacon F."/>
            <person name="Marmeisse R."/>
            <person name="Melayah D."/>
            <person name="Montanini B."/>
            <person name="Muratet M."/>
            <person name="Nehls U."/>
            <person name="Niculita-Hirzel H."/>
            <person name="Oudot-Le Secq M.P."/>
            <person name="Peter M."/>
            <person name="Quesneville H."/>
            <person name="Rajashekar B."/>
            <person name="Reich M."/>
            <person name="Rouhier N."/>
            <person name="Schmutz J."/>
            <person name="Yin T."/>
            <person name="Chalot M."/>
            <person name="Henrissat B."/>
            <person name="Kuees U."/>
            <person name="Lucas S."/>
            <person name="Van de Peer Y."/>
            <person name="Podila G.K."/>
            <person name="Polle A."/>
            <person name="Pukkila P.J."/>
            <person name="Richardson P.M."/>
            <person name="Rouze P."/>
            <person name="Sanders I.R."/>
            <person name="Stajich J.E."/>
            <person name="Tunlid A."/>
            <person name="Tuskan G."/>
            <person name="Grigoriev I.V."/>
        </authorList>
    </citation>
    <scope>NUCLEOTIDE SEQUENCE [LARGE SCALE GENOMIC DNA]</scope>
    <source>
        <strain evidence="4">S238N-H82 / ATCC MYA-4686</strain>
    </source>
</reference>
<dbReference type="AlphaFoldDB" id="B0DJR8"/>
<dbReference type="GeneID" id="6079814"/>
<organism evidence="4">
    <name type="scientific">Laccaria bicolor (strain S238N-H82 / ATCC MYA-4686)</name>
    <name type="common">Bicoloured deceiver</name>
    <name type="synonym">Laccaria laccata var. bicolor</name>
    <dbReference type="NCBI Taxonomy" id="486041"/>
    <lineage>
        <taxon>Eukaryota</taxon>
        <taxon>Fungi</taxon>
        <taxon>Dikarya</taxon>
        <taxon>Basidiomycota</taxon>
        <taxon>Agaricomycotina</taxon>
        <taxon>Agaricomycetes</taxon>
        <taxon>Agaricomycetidae</taxon>
        <taxon>Agaricales</taxon>
        <taxon>Agaricineae</taxon>
        <taxon>Hydnangiaceae</taxon>
        <taxon>Laccaria</taxon>
    </lineage>
</organism>
<dbReference type="InterPro" id="IPR010259">
    <property type="entry name" value="S8pro/Inhibitor_I9"/>
</dbReference>
<dbReference type="GO" id="GO:0042144">
    <property type="term" value="P:vacuole fusion, non-autophagic"/>
    <property type="evidence" value="ECO:0007669"/>
    <property type="project" value="TreeGrafter"/>
</dbReference>
<dbReference type="KEGG" id="lbc:LACBIDRAFT_303579"/>